<name>A0ABR2MX07_9ASPA</name>
<dbReference type="InterPro" id="IPR036047">
    <property type="entry name" value="F-box-like_dom_sf"/>
</dbReference>
<dbReference type="SUPFAM" id="SSF52047">
    <property type="entry name" value="RNI-like"/>
    <property type="match status" value="1"/>
</dbReference>
<dbReference type="SUPFAM" id="SSF81383">
    <property type="entry name" value="F-box domain"/>
    <property type="match status" value="1"/>
</dbReference>
<dbReference type="Proteomes" id="UP001412067">
    <property type="component" value="Unassembled WGS sequence"/>
</dbReference>
<sequence length="293" mass="33398">MEEQGSKRWEDMELDCLVAIFSKLGLDDLTAAVPFVCKSWSQASADPNCRRVLDFRRLDLKPSNPFARRFASQYSIPRFTFSGFLKFAVASSRRSAFELRFSPLFPPSMEVLSLASKENRCPGMKVLGLPRISVDDESQFLNLIANWKDLELLEMDSKPAKLTEMMKLIDLHCKNLGGLKLRGWISRDEALGIADSLPKLRFLDLSGSHLSKEEILIIVDGCRELKKLKVNDCVGFEGEDEEVKKIRATAMDVFEHEGCVIGDDSLHQNHDESDGDLDLQFTYFDYCFETWMF</sequence>
<keyword evidence="2" id="KW-1185">Reference proteome</keyword>
<reference evidence="1 2" key="1">
    <citation type="journal article" date="2022" name="Nat. Plants">
        <title>Genomes of leafy and leafless Platanthera orchids illuminate the evolution of mycoheterotrophy.</title>
        <authorList>
            <person name="Li M.H."/>
            <person name="Liu K.W."/>
            <person name="Li Z."/>
            <person name="Lu H.C."/>
            <person name="Ye Q.L."/>
            <person name="Zhang D."/>
            <person name="Wang J.Y."/>
            <person name="Li Y.F."/>
            <person name="Zhong Z.M."/>
            <person name="Liu X."/>
            <person name="Yu X."/>
            <person name="Liu D.K."/>
            <person name="Tu X.D."/>
            <person name="Liu B."/>
            <person name="Hao Y."/>
            <person name="Liao X.Y."/>
            <person name="Jiang Y.T."/>
            <person name="Sun W.H."/>
            <person name="Chen J."/>
            <person name="Chen Y.Q."/>
            <person name="Ai Y."/>
            <person name="Zhai J.W."/>
            <person name="Wu S.S."/>
            <person name="Zhou Z."/>
            <person name="Hsiao Y.Y."/>
            <person name="Wu W.L."/>
            <person name="Chen Y.Y."/>
            <person name="Lin Y.F."/>
            <person name="Hsu J.L."/>
            <person name="Li C.Y."/>
            <person name="Wang Z.W."/>
            <person name="Zhao X."/>
            <person name="Zhong W.Y."/>
            <person name="Ma X.K."/>
            <person name="Ma L."/>
            <person name="Huang J."/>
            <person name="Chen G.Z."/>
            <person name="Huang M.Z."/>
            <person name="Huang L."/>
            <person name="Peng D.H."/>
            <person name="Luo Y.B."/>
            <person name="Zou S.Q."/>
            <person name="Chen S.P."/>
            <person name="Lan S."/>
            <person name="Tsai W.C."/>
            <person name="Van de Peer Y."/>
            <person name="Liu Z.J."/>
        </authorList>
    </citation>
    <scope>NUCLEOTIDE SEQUENCE [LARGE SCALE GENOMIC DNA]</scope>
    <source>
        <strain evidence="1">Lor288</strain>
    </source>
</reference>
<dbReference type="Gene3D" id="1.20.1280.50">
    <property type="match status" value="1"/>
</dbReference>
<proteinExistence type="predicted"/>
<evidence type="ECO:0000313" key="2">
    <source>
        <dbReference type="Proteomes" id="UP001412067"/>
    </source>
</evidence>
<dbReference type="EMBL" id="JBBWWR010000004">
    <property type="protein sequence ID" value="KAK8968758.1"/>
    <property type="molecule type" value="Genomic_DNA"/>
</dbReference>
<gene>
    <name evidence="1" type="primary">FBW2</name>
    <name evidence="1" type="ORF">KSP40_PGU004335</name>
</gene>
<protein>
    <submittedName>
        <fullName evidence="1">F-box protein FBW2</fullName>
    </submittedName>
</protein>
<dbReference type="PANTHER" id="PTHR38926:SF5">
    <property type="entry name" value="F-BOX AND LEUCINE-RICH REPEAT PROTEIN 6"/>
    <property type="match status" value="1"/>
</dbReference>
<dbReference type="InterPro" id="IPR032675">
    <property type="entry name" value="LRR_dom_sf"/>
</dbReference>
<dbReference type="Gene3D" id="3.80.10.10">
    <property type="entry name" value="Ribonuclease Inhibitor"/>
    <property type="match status" value="1"/>
</dbReference>
<dbReference type="PANTHER" id="PTHR38926">
    <property type="entry name" value="F-BOX DOMAIN CONTAINING PROTEIN, EXPRESSED"/>
    <property type="match status" value="1"/>
</dbReference>
<evidence type="ECO:0000313" key="1">
    <source>
        <dbReference type="EMBL" id="KAK8968758.1"/>
    </source>
</evidence>
<accession>A0ABR2MX07</accession>
<comment type="caution">
    <text evidence="1">The sequence shown here is derived from an EMBL/GenBank/DDBJ whole genome shotgun (WGS) entry which is preliminary data.</text>
</comment>
<organism evidence="1 2">
    <name type="scientific">Platanthera guangdongensis</name>
    <dbReference type="NCBI Taxonomy" id="2320717"/>
    <lineage>
        <taxon>Eukaryota</taxon>
        <taxon>Viridiplantae</taxon>
        <taxon>Streptophyta</taxon>
        <taxon>Embryophyta</taxon>
        <taxon>Tracheophyta</taxon>
        <taxon>Spermatophyta</taxon>
        <taxon>Magnoliopsida</taxon>
        <taxon>Liliopsida</taxon>
        <taxon>Asparagales</taxon>
        <taxon>Orchidaceae</taxon>
        <taxon>Orchidoideae</taxon>
        <taxon>Orchideae</taxon>
        <taxon>Orchidinae</taxon>
        <taxon>Platanthera</taxon>
    </lineage>
</organism>